<dbReference type="PATRIC" id="fig|1719120.3.peg.3469"/>
<dbReference type="InterPro" id="IPR052950">
    <property type="entry name" value="CISD"/>
</dbReference>
<evidence type="ECO:0000256" key="2">
    <source>
        <dbReference type="ARBA" id="ARBA00022723"/>
    </source>
</evidence>
<keyword evidence="1" id="KW-0001">2Fe-2S</keyword>
<dbReference type="InterPro" id="IPR010693">
    <property type="entry name" value="Divergent_4Fe-4S_mono-cluster"/>
</dbReference>
<comment type="caution">
    <text evidence="6">The sequence shown here is derived from an EMBL/GenBank/DDBJ whole genome shotgun (WGS) entry which is preliminary data.</text>
</comment>
<keyword evidence="3" id="KW-0408">Iron</keyword>
<feature type="domain" description="Iron-binding zinc finger CDGSH type" evidence="5">
    <location>
        <begin position="187"/>
        <end position="224"/>
    </location>
</feature>
<dbReference type="Gene3D" id="3.40.5.90">
    <property type="entry name" value="CDGSH iron-sulfur domain, mitoNEET-type"/>
    <property type="match status" value="2"/>
</dbReference>
<dbReference type="InterPro" id="IPR016548">
    <property type="entry name" value="UCP009180"/>
</dbReference>
<gene>
    <name evidence="6" type="ORF">MPEBLZ_03190</name>
</gene>
<name>A0A0P8A6Q1_9EURY</name>
<dbReference type="PANTHER" id="PTHR46491">
    <property type="entry name" value="CDGSH IRON SULFUR DOMAIN PROTEIN HOMOLOG"/>
    <property type="match status" value="1"/>
</dbReference>
<reference evidence="6 7" key="1">
    <citation type="submission" date="2015-09" db="EMBL/GenBank/DDBJ databases">
        <title>A metagenomics-based metabolic model of nitrate-dependent anaerobic oxidation of methane by Methanoperedens-like archaea.</title>
        <authorList>
            <person name="Arshad A."/>
            <person name="Speth D.R."/>
            <person name="De Graaf R.M."/>
            <person name="Op Den Camp H.J."/>
            <person name="Jetten M.S."/>
            <person name="Welte C.U."/>
        </authorList>
    </citation>
    <scope>NUCLEOTIDE SEQUENCE [LARGE SCALE GENOMIC DNA]</scope>
</reference>
<keyword evidence="2" id="KW-0479">Metal-binding</keyword>
<evidence type="ECO:0000256" key="4">
    <source>
        <dbReference type="ARBA" id="ARBA00023014"/>
    </source>
</evidence>
<dbReference type="InterPro" id="IPR042216">
    <property type="entry name" value="MitoNEET_CISD"/>
</dbReference>
<accession>A0A0P8A6Q1</accession>
<dbReference type="GO" id="GO:0051537">
    <property type="term" value="F:2 iron, 2 sulfur cluster binding"/>
    <property type="evidence" value="ECO:0007669"/>
    <property type="project" value="UniProtKB-KW"/>
</dbReference>
<feature type="domain" description="Iron-binding zinc finger CDGSH type" evidence="5">
    <location>
        <begin position="25"/>
        <end position="74"/>
    </location>
</feature>
<organism evidence="6 7">
    <name type="scientific">Candidatus Methanoperedens nitratireducens</name>
    <dbReference type="NCBI Taxonomy" id="1392998"/>
    <lineage>
        <taxon>Archaea</taxon>
        <taxon>Methanobacteriati</taxon>
        <taxon>Methanobacteriota</taxon>
        <taxon>Stenosarchaea group</taxon>
        <taxon>Methanomicrobia</taxon>
        <taxon>Methanosarcinales</taxon>
        <taxon>ANME-2 cluster</taxon>
        <taxon>Candidatus Methanoperedentaceae</taxon>
        <taxon>Candidatus Methanoperedens</taxon>
    </lineage>
</organism>
<keyword evidence="4" id="KW-0411">Iron-sulfur</keyword>
<evidence type="ECO:0000256" key="3">
    <source>
        <dbReference type="ARBA" id="ARBA00023004"/>
    </source>
</evidence>
<evidence type="ECO:0000313" key="6">
    <source>
        <dbReference type="EMBL" id="KPQ42260.1"/>
    </source>
</evidence>
<dbReference type="PIRSF" id="PIRSF009180">
    <property type="entry name" value="UCP009180"/>
    <property type="match status" value="1"/>
</dbReference>
<dbReference type="EMBL" id="LKCM01000248">
    <property type="protein sequence ID" value="KPQ42260.1"/>
    <property type="molecule type" value="Genomic_DNA"/>
</dbReference>
<dbReference type="Pfam" id="PF09360">
    <property type="entry name" value="zf-CDGSH"/>
    <property type="match status" value="2"/>
</dbReference>
<dbReference type="Proteomes" id="UP000050360">
    <property type="component" value="Unassembled WGS sequence"/>
</dbReference>
<evidence type="ECO:0000259" key="5">
    <source>
        <dbReference type="SMART" id="SM00704"/>
    </source>
</evidence>
<dbReference type="InterPro" id="IPR018967">
    <property type="entry name" value="FeS-contain_CDGSH-typ"/>
</dbReference>
<protein>
    <submittedName>
        <fullName evidence="6">Iron-binding zinc finger CDGSH type</fullName>
    </submittedName>
</protein>
<sequence>MKKETKIMITKDGPILVLGGLPIDKQIIGIGKDDEPEKWIKGEKISDGQCSLCRCGESKNKPFCDGTHAKIGFDGMETASRESFDKQAQVMDGPTLKLKDVTPLCAAARFCHRGGGTWELTHHSDNQEARELAIEEACNCPSGRLVEYDKKTGKVIEKEFEKSISLIEDPQNRVSGPIWLKGEIPIESSDGKTYEVRNRVTLCRCGKSENKPFCDGSHIEAGFDDGDESLK</sequence>
<dbReference type="GO" id="GO:0005737">
    <property type="term" value="C:cytoplasm"/>
    <property type="evidence" value="ECO:0007669"/>
    <property type="project" value="UniProtKB-ARBA"/>
</dbReference>
<proteinExistence type="predicted"/>
<dbReference type="GO" id="GO:0046872">
    <property type="term" value="F:metal ion binding"/>
    <property type="evidence" value="ECO:0007669"/>
    <property type="project" value="UniProtKB-KW"/>
</dbReference>
<dbReference type="AlphaFoldDB" id="A0A0P8A6Q1"/>
<evidence type="ECO:0000256" key="1">
    <source>
        <dbReference type="ARBA" id="ARBA00022714"/>
    </source>
</evidence>
<dbReference type="SMART" id="SM00704">
    <property type="entry name" value="ZnF_CDGSH"/>
    <property type="match status" value="2"/>
</dbReference>
<evidence type="ECO:0000313" key="7">
    <source>
        <dbReference type="Proteomes" id="UP000050360"/>
    </source>
</evidence>
<dbReference type="PANTHER" id="PTHR46491:SF3">
    <property type="entry name" value="CDGSH IRON-SULFUR DOMAIN-CONTAINING PROTEIN 3, MITOCHONDRIAL"/>
    <property type="match status" value="1"/>
</dbReference>
<dbReference type="Pfam" id="PF06902">
    <property type="entry name" value="Fer4_19"/>
    <property type="match status" value="1"/>
</dbReference>